<reference evidence="2" key="1">
    <citation type="submission" date="2018-05" db="EMBL/GenBank/DDBJ databases">
        <authorList>
            <person name="Lanie J.A."/>
            <person name="Ng W.-L."/>
            <person name="Kazmierczak K.M."/>
            <person name="Andrzejewski T.M."/>
            <person name="Davidsen T.M."/>
            <person name="Wayne K.J."/>
            <person name="Tettelin H."/>
            <person name="Glass J.I."/>
            <person name="Rusch D."/>
            <person name="Podicherti R."/>
            <person name="Tsui H.-C.T."/>
            <person name="Winkler M.E."/>
        </authorList>
    </citation>
    <scope>NUCLEOTIDE SEQUENCE</scope>
</reference>
<dbReference type="InterPro" id="IPR050571">
    <property type="entry name" value="Class-IV_PLP-Dep_Aminotrnsfr"/>
</dbReference>
<dbReference type="SUPFAM" id="SSF56752">
    <property type="entry name" value="D-aminoacid aminotransferase-like PLP-dependent enzymes"/>
    <property type="match status" value="1"/>
</dbReference>
<proteinExistence type="inferred from homology"/>
<evidence type="ECO:0008006" key="3">
    <source>
        <dbReference type="Google" id="ProtNLM"/>
    </source>
</evidence>
<dbReference type="Gene3D" id="3.20.10.10">
    <property type="entry name" value="D-amino Acid Aminotransferase, subunit A, domain 2"/>
    <property type="match status" value="1"/>
</dbReference>
<dbReference type="InterPro" id="IPR043131">
    <property type="entry name" value="BCAT-like_N"/>
</dbReference>
<dbReference type="InterPro" id="IPR036038">
    <property type="entry name" value="Aminotransferase-like"/>
</dbReference>
<protein>
    <recommendedName>
        <fullName evidence="3">Aminodeoxychorismate lyase</fullName>
    </recommendedName>
</protein>
<evidence type="ECO:0000256" key="1">
    <source>
        <dbReference type="ARBA" id="ARBA00009320"/>
    </source>
</evidence>
<feature type="non-terminal residue" evidence="2">
    <location>
        <position position="184"/>
    </location>
</feature>
<dbReference type="InterPro" id="IPR043132">
    <property type="entry name" value="BCAT-like_C"/>
</dbReference>
<dbReference type="PANTHER" id="PTHR42743">
    <property type="entry name" value="AMINO-ACID AMINOTRANSFERASE"/>
    <property type="match status" value="1"/>
</dbReference>
<organism evidence="2">
    <name type="scientific">marine metagenome</name>
    <dbReference type="NCBI Taxonomy" id="408172"/>
    <lineage>
        <taxon>unclassified sequences</taxon>
        <taxon>metagenomes</taxon>
        <taxon>ecological metagenomes</taxon>
    </lineage>
</organism>
<sequence>MPAPFPIASLNGQLLRLDEVRISWNDRGFLYGDGLFETIRVHSGRPFLWEWHVTRFMDSAATLRIPLRQTPDSLPAIAHELIKRNNGPESILRITLTRGVGERGYGISCAEEPTLLITQHPLPSAPTKPLSLVTTAARIAVDDPLARVKSSNKLGSILAKGEAAAHGADDGLILNSDGNITETS</sequence>
<dbReference type="InterPro" id="IPR001544">
    <property type="entry name" value="Aminotrans_IV"/>
</dbReference>
<dbReference type="GO" id="GO:0005829">
    <property type="term" value="C:cytosol"/>
    <property type="evidence" value="ECO:0007669"/>
    <property type="project" value="TreeGrafter"/>
</dbReference>
<dbReference type="EMBL" id="UINC01150440">
    <property type="protein sequence ID" value="SVD43483.1"/>
    <property type="molecule type" value="Genomic_DNA"/>
</dbReference>
<comment type="similarity">
    <text evidence="1">Belongs to the class-IV pyridoxal-phosphate-dependent aminotransferase family.</text>
</comment>
<name>A0A382VAG2_9ZZZZ</name>
<dbReference type="AlphaFoldDB" id="A0A382VAG2"/>
<dbReference type="Gene3D" id="3.30.470.10">
    <property type="match status" value="1"/>
</dbReference>
<evidence type="ECO:0000313" key="2">
    <source>
        <dbReference type="EMBL" id="SVD43483.1"/>
    </source>
</evidence>
<gene>
    <name evidence="2" type="ORF">METZ01_LOCUS396337</name>
</gene>
<accession>A0A382VAG2</accession>
<dbReference type="PANTHER" id="PTHR42743:SF11">
    <property type="entry name" value="AMINODEOXYCHORISMATE LYASE"/>
    <property type="match status" value="1"/>
</dbReference>
<dbReference type="GO" id="GO:0003824">
    <property type="term" value="F:catalytic activity"/>
    <property type="evidence" value="ECO:0007669"/>
    <property type="project" value="InterPro"/>
</dbReference>
<dbReference type="GO" id="GO:0046394">
    <property type="term" value="P:carboxylic acid biosynthetic process"/>
    <property type="evidence" value="ECO:0007669"/>
    <property type="project" value="UniProtKB-ARBA"/>
</dbReference>
<dbReference type="Pfam" id="PF01063">
    <property type="entry name" value="Aminotran_4"/>
    <property type="match status" value="1"/>
</dbReference>